<name>F1Z8Q0_9SPHN</name>
<dbReference type="EMBL" id="AEWJ01000037">
    <property type="protein sequence ID" value="EGD58975.1"/>
    <property type="molecule type" value="Genomic_DNA"/>
</dbReference>
<dbReference type="GO" id="GO:0003677">
    <property type="term" value="F:DNA binding"/>
    <property type="evidence" value="ECO:0007669"/>
    <property type="project" value="UniProtKB-KW"/>
</dbReference>
<evidence type="ECO:0000256" key="2">
    <source>
        <dbReference type="SAM" id="MobiDB-lite"/>
    </source>
</evidence>
<dbReference type="InterPro" id="IPR000551">
    <property type="entry name" value="MerR-type_HTH_dom"/>
</dbReference>
<dbReference type="RefSeq" id="WP_008065828.1">
    <property type="nucleotide sequence ID" value="NZ_AQWK01000001.1"/>
</dbReference>
<dbReference type="InterPro" id="IPR047057">
    <property type="entry name" value="MerR_fam"/>
</dbReference>
<organism evidence="4 5">
    <name type="scientific">Novosphingobium nitrogenifigens DSM 19370</name>
    <dbReference type="NCBI Taxonomy" id="983920"/>
    <lineage>
        <taxon>Bacteria</taxon>
        <taxon>Pseudomonadati</taxon>
        <taxon>Pseudomonadota</taxon>
        <taxon>Alphaproteobacteria</taxon>
        <taxon>Sphingomonadales</taxon>
        <taxon>Sphingomonadaceae</taxon>
        <taxon>Novosphingobium</taxon>
    </lineage>
</organism>
<dbReference type="SMART" id="SM00422">
    <property type="entry name" value="HTH_MERR"/>
    <property type="match status" value="1"/>
</dbReference>
<feature type="compositionally biased region" description="Low complexity" evidence="2">
    <location>
        <begin position="1"/>
        <end position="13"/>
    </location>
</feature>
<dbReference type="InterPro" id="IPR009061">
    <property type="entry name" value="DNA-bd_dom_put_sf"/>
</dbReference>
<dbReference type="Pfam" id="PF13411">
    <property type="entry name" value="MerR_1"/>
    <property type="match status" value="1"/>
</dbReference>
<feature type="compositionally biased region" description="Basic and acidic residues" evidence="2">
    <location>
        <begin position="21"/>
        <end position="44"/>
    </location>
</feature>
<evidence type="ECO:0000313" key="4">
    <source>
        <dbReference type="EMBL" id="EGD58975.1"/>
    </source>
</evidence>
<evidence type="ECO:0000313" key="5">
    <source>
        <dbReference type="Proteomes" id="UP000004728"/>
    </source>
</evidence>
<keyword evidence="1" id="KW-0238">DNA-binding</keyword>
<dbReference type="PROSITE" id="PS50937">
    <property type="entry name" value="HTH_MERR_2"/>
    <property type="match status" value="1"/>
</dbReference>
<proteinExistence type="predicted"/>
<keyword evidence="5" id="KW-1185">Reference proteome</keyword>
<feature type="region of interest" description="Disordered" evidence="2">
    <location>
        <begin position="1"/>
        <end position="44"/>
    </location>
</feature>
<dbReference type="AlphaFoldDB" id="F1Z8Q0"/>
<dbReference type="SUPFAM" id="SSF46955">
    <property type="entry name" value="Putative DNA-binding domain"/>
    <property type="match status" value="1"/>
</dbReference>
<sequence>MSAATSSTGAPAGRKTPVRRRASETRTRAATERTAGDRTGHDELFNDGKDVDALRTIGEVAKALGLRQHVLRYWEEQFPTLTPLTRAGGRRYYRSEDIALLIEIDRLLNREGYTIRGARQALGRRPSRVRSAAASEALDTEPEALPSLESLAVEPMTEAVAEPQATADHPVGSDAEQVIVEALLLLRGHLEGVRSRLSAAISED</sequence>
<dbReference type="Gene3D" id="1.10.1660.10">
    <property type="match status" value="1"/>
</dbReference>
<dbReference type="Proteomes" id="UP000004728">
    <property type="component" value="Unassembled WGS sequence"/>
</dbReference>
<feature type="domain" description="HTH merR-type" evidence="3">
    <location>
        <begin position="56"/>
        <end position="124"/>
    </location>
</feature>
<dbReference type="PANTHER" id="PTHR30204">
    <property type="entry name" value="REDOX-CYCLING DRUG-SENSING TRANSCRIPTIONAL ACTIVATOR SOXR"/>
    <property type="match status" value="1"/>
</dbReference>
<dbReference type="STRING" id="983920.Y88_1037"/>
<evidence type="ECO:0000259" key="3">
    <source>
        <dbReference type="PROSITE" id="PS50937"/>
    </source>
</evidence>
<evidence type="ECO:0000256" key="1">
    <source>
        <dbReference type="ARBA" id="ARBA00023125"/>
    </source>
</evidence>
<dbReference type="GO" id="GO:0003700">
    <property type="term" value="F:DNA-binding transcription factor activity"/>
    <property type="evidence" value="ECO:0007669"/>
    <property type="project" value="InterPro"/>
</dbReference>
<dbReference type="HOGENOM" id="CLU_045945_1_1_5"/>
<reference evidence="4 5" key="1">
    <citation type="journal article" date="2012" name="J. Bacteriol.">
        <title>Draft Genome Sequence of Novosphingobium nitrogenifigens Y88T.</title>
        <authorList>
            <person name="Strabala T.J."/>
            <person name="Macdonald L."/>
            <person name="Liu V."/>
            <person name="Smit A.M."/>
        </authorList>
    </citation>
    <scope>NUCLEOTIDE SEQUENCE [LARGE SCALE GENOMIC DNA]</scope>
    <source>
        <strain evidence="4 5">DSM 19370</strain>
    </source>
</reference>
<comment type="caution">
    <text evidence="4">The sequence shown here is derived from an EMBL/GenBank/DDBJ whole genome shotgun (WGS) entry which is preliminary data.</text>
</comment>
<dbReference type="CDD" id="cd04765">
    <property type="entry name" value="HTH_MlrA-like_sg2"/>
    <property type="match status" value="1"/>
</dbReference>
<dbReference type="InParanoid" id="F1Z8Q0"/>
<gene>
    <name evidence="4" type="ORF">Y88_1037</name>
</gene>
<dbReference type="OrthoDB" id="9810140at2"/>
<dbReference type="PANTHER" id="PTHR30204:SF15">
    <property type="entry name" value="BLL5018 PROTEIN"/>
    <property type="match status" value="1"/>
</dbReference>
<protein>
    <submittedName>
        <fullName evidence="4">MerR family transcriptional regulator</fullName>
    </submittedName>
</protein>
<accession>F1Z8Q0</accession>
<dbReference type="eggNOG" id="COG0789">
    <property type="taxonomic scope" value="Bacteria"/>
</dbReference>